<feature type="compositionally biased region" description="Pro residues" evidence="3">
    <location>
        <begin position="403"/>
        <end position="418"/>
    </location>
</feature>
<comment type="caution">
    <text evidence="5">The sequence shown here is derived from an EMBL/GenBank/DDBJ whole genome shotgun (WGS) entry which is preliminary data.</text>
</comment>
<feature type="compositionally biased region" description="Acidic residues" evidence="3">
    <location>
        <begin position="47"/>
        <end position="65"/>
    </location>
</feature>
<feature type="compositionally biased region" description="Acidic residues" evidence="3">
    <location>
        <begin position="114"/>
        <end position="125"/>
    </location>
</feature>
<dbReference type="EMBL" id="JBJUIK010000011">
    <property type="protein sequence ID" value="KAL3513359.1"/>
    <property type="molecule type" value="Genomic_DNA"/>
</dbReference>
<dbReference type="InterPro" id="IPR004088">
    <property type="entry name" value="KH_dom_type_1"/>
</dbReference>
<keyword evidence="6" id="KW-1185">Reference proteome</keyword>
<dbReference type="SUPFAM" id="SSF54791">
    <property type="entry name" value="Eukaryotic type KH-domain (KH-domain type I)"/>
    <property type="match status" value="2"/>
</dbReference>
<feature type="compositionally biased region" description="Polar residues" evidence="3">
    <location>
        <begin position="554"/>
        <end position="582"/>
    </location>
</feature>
<feature type="region of interest" description="Disordered" evidence="3">
    <location>
        <begin position="661"/>
        <end position="734"/>
    </location>
</feature>
<dbReference type="InterPro" id="IPR036612">
    <property type="entry name" value="KH_dom_type_1_sf"/>
</dbReference>
<gene>
    <name evidence="5" type="ORF">ACH5RR_026076</name>
</gene>
<name>A0ABD2Z1G4_9GENT</name>
<feature type="compositionally biased region" description="Polar residues" evidence="3">
    <location>
        <begin position="724"/>
        <end position="734"/>
    </location>
</feature>
<evidence type="ECO:0000256" key="2">
    <source>
        <dbReference type="PROSITE-ProRule" id="PRU00117"/>
    </source>
</evidence>
<dbReference type="GO" id="GO:0003723">
    <property type="term" value="F:RNA binding"/>
    <property type="evidence" value="ECO:0007669"/>
    <property type="project" value="UniProtKB-UniRule"/>
</dbReference>
<organism evidence="5 6">
    <name type="scientific">Cinchona calisaya</name>
    <dbReference type="NCBI Taxonomy" id="153742"/>
    <lineage>
        <taxon>Eukaryota</taxon>
        <taxon>Viridiplantae</taxon>
        <taxon>Streptophyta</taxon>
        <taxon>Embryophyta</taxon>
        <taxon>Tracheophyta</taxon>
        <taxon>Spermatophyta</taxon>
        <taxon>Magnoliopsida</taxon>
        <taxon>eudicotyledons</taxon>
        <taxon>Gunneridae</taxon>
        <taxon>Pentapetalae</taxon>
        <taxon>asterids</taxon>
        <taxon>lamiids</taxon>
        <taxon>Gentianales</taxon>
        <taxon>Rubiaceae</taxon>
        <taxon>Cinchonoideae</taxon>
        <taxon>Cinchoneae</taxon>
        <taxon>Cinchona</taxon>
    </lineage>
</organism>
<keyword evidence="1" id="KW-0677">Repeat</keyword>
<proteinExistence type="predicted"/>
<reference evidence="5 6" key="1">
    <citation type="submission" date="2024-11" db="EMBL/GenBank/DDBJ databases">
        <title>A near-complete genome assembly of Cinchona calisaya.</title>
        <authorList>
            <person name="Lian D.C."/>
            <person name="Zhao X.W."/>
            <person name="Wei L."/>
        </authorList>
    </citation>
    <scope>NUCLEOTIDE SEQUENCE [LARGE SCALE GENOMIC DNA]</scope>
    <source>
        <tissue evidence="5">Nenye</tissue>
    </source>
</reference>
<dbReference type="PROSITE" id="PS50084">
    <property type="entry name" value="KH_TYPE_1"/>
    <property type="match status" value="2"/>
</dbReference>
<dbReference type="Proteomes" id="UP001630127">
    <property type="component" value="Unassembled WGS sequence"/>
</dbReference>
<feature type="compositionally biased region" description="Low complexity" evidence="3">
    <location>
        <begin position="612"/>
        <end position="627"/>
    </location>
</feature>
<feature type="domain" description="K Homology" evidence="4">
    <location>
        <begin position="187"/>
        <end position="260"/>
    </location>
</feature>
<feature type="region of interest" description="Disordered" evidence="3">
    <location>
        <begin position="379"/>
        <end position="647"/>
    </location>
</feature>
<dbReference type="InterPro" id="IPR004087">
    <property type="entry name" value="KH_dom"/>
</dbReference>
<feature type="compositionally biased region" description="Basic and acidic residues" evidence="3">
    <location>
        <begin position="18"/>
        <end position="28"/>
    </location>
</feature>
<dbReference type="SMART" id="SM00322">
    <property type="entry name" value="KH"/>
    <property type="match status" value="2"/>
</dbReference>
<feature type="domain" description="K Homology" evidence="4">
    <location>
        <begin position="282"/>
        <end position="356"/>
    </location>
</feature>
<evidence type="ECO:0000313" key="6">
    <source>
        <dbReference type="Proteomes" id="UP001630127"/>
    </source>
</evidence>
<evidence type="ECO:0000313" key="5">
    <source>
        <dbReference type="EMBL" id="KAL3513359.1"/>
    </source>
</evidence>
<dbReference type="PANTHER" id="PTHR10288">
    <property type="entry name" value="KH DOMAIN CONTAINING RNA BINDING PROTEIN"/>
    <property type="match status" value="1"/>
</dbReference>
<keyword evidence="2" id="KW-0694">RNA-binding</keyword>
<dbReference type="Pfam" id="PF00013">
    <property type="entry name" value="KH_1"/>
    <property type="match status" value="2"/>
</dbReference>
<sequence>MADEEVMFAAAGSPVQLTDHEKKRKLENLETDAPEPLSRVDSHSKDDADDYGNVEEEEEDHDDESDPKRQRLEDNADNSDQPDGLAPENGYDKLEQTKQGAEDEQPASLADNFTLEDGDVQEQTEETAATAGAGEDKQSGDVELPSTENEKSETGNGVEQEESKGKGQEPSAGGGDATAEQQSGSDAETSRKIEVPNNKVGVLIGKAGDTIKFLQYNSGAKIQIMRDADTDPRALTRPVELIGTLESINKAEKMINDVIAEADAGGSPSLVARGFSTVQAVVGDQVEIQVPNEKVGLIIGKGGETIKNLQTKSGARIQLVPQHLPAGDQSKERTVRVTGERKQIEMAREMIKEVMNQAVRPSPLSSGYIQQAFRPRVPVAPQWGHRGPHPGQFMGYDYQQRGPYPPHNPQYPAPPYGNYPPQQGPRTSFGPGWEQRAPAAMHGQPPQANYNYGQPQGPEYGQPAPYSQTPAQGYGQGYNEVKYDNQLPAQHSYGGHGVPQSTGYLQGGGTHPGYGPQDQYGRQASYGIPPQAPHGQTYGQPRVNQPGEMPYPTPVSTQAYGSNVPPQQSYGYASGGPVQQSYPPYGSGLATDGYNHPAPATAAGPGYGQPGGQPVSSYGQPGGQQSSAYAAPSGGYGSYPSQTGYTEQSATTNVGYGYQVPSEAAYSGSGTYGAPSTVQPSYAQPPPTQPGYDQSNPQTSAYGTAPVPAGYGKSASPQPGYPQYDSSQMYAAPR</sequence>
<dbReference type="AlphaFoldDB" id="A0ABD2Z1G4"/>
<evidence type="ECO:0000259" key="4">
    <source>
        <dbReference type="SMART" id="SM00322"/>
    </source>
</evidence>
<evidence type="ECO:0000256" key="1">
    <source>
        <dbReference type="ARBA" id="ARBA00022737"/>
    </source>
</evidence>
<dbReference type="Gene3D" id="3.30.1370.10">
    <property type="entry name" value="K Homology domain, type 1"/>
    <property type="match status" value="2"/>
</dbReference>
<protein>
    <recommendedName>
        <fullName evidence="4">K Homology domain-containing protein</fullName>
    </recommendedName>
</protein>
<dbReference type="CDD" id="cd00105">
    <property type="entry name" value="KH-I"/>
    <property type="match status" value="1"/>
</dbReference>
<evidence type="ECO:0000256" key="3">
    <source>
        <dbReference type="SAM" id="MobiDB-lite"/>
    </source>
</evidence>
<feature type="region of interest" description="Disordered" evidence="3">
    <location>
        <begin position="1"/>
        <end position="193"/>
    </location>
</feature>
<feature type="compositionally biased region" description="Polar residues" evidence="3">
    <location>
        <begin position="691"/>
        <end position="702"/>
    </location>
</feature>
<accession>A0ABD2Z1G4</accession>